<dbReference type="KEGG" id="kqi:F1D05_09685"/>
<evidence type="ECO:0000313" key="1">
    <source>
        <dbReference type="EMBL" id="QNE18109.1"/>
    </source>
</evidence>
<protein>
    <submittedName>
        <fullName evidence="1">Uncharacterized protein</fullName>
    </submittedName>
</protein>
<proteinExistence type="predicted"/>
<dbReference type="Proteomes" id="UP000515563">
    <property type="component" value="Chromosome"/>
</dbReference>
<reference evidence="1 2" key="2">
    <citation type="journal article" date="2020" name="Microbiol. Resour. Announc.">
        <title>Antarctic desert soil bacteria exhibit high novel natural product potential, evaluated through long-read genome sequencing and comparative genomics.</title>
        <authorList>
            <person name="Benaud N."/>
            <person name="Edwards R.J."/>
            <person name="Amos T.G."/>
            <person name="D'Agostino P.M."/>
            <person name="Gutierrez-Chavez C."/>
            <person name="Montgomery K."/>
            <person name="Nicetic I."/>
            <person name="Ferrari B.C."/>
        </authorList>
    </citation>
    <scope>NUCLEOTIDE SEQUENCE [LARGE SCALE GENOMIC DNA]</scope>
    <source>
        <strain evidence="1 2">SPB151</strain>
    </source>
</reference>
<accession>A0A7G6WVU4</accession>
<sequence length="73" mass="8416">MKERCIGSGFWEIDGFRVERRAGVWGVYLSPNTAPVFEHRTLKWCRQFVADGMAHAAQADRQRALPRARRARA</sequence>
<reference evidence="2" key="1">
    <citation type="submission" date="2019-09" db="EMBL/GenBank/DDBJ databases">
        <title>Antimicrobial potential of Antarctic Bacteria.</title>
        <authorList>
            <person name="Benaud N."/>
            <person name="Edwards R.J."/>
            <person name="Ferrari B.C."/>
        </authorList>
    </citation>
    <scope>NUCLEOTIDE SEQUENCE [LARGE SCALE GENOMIC DNA]</scope>
    <source>
        <strain evidence="2">SPB151</strain>
    </source>
</reference>
<organism evidence="1 2">
    <name type="scientific">Kribbella qitaiheensis</name>
    <dbReference type="NCBI Taxonomy" id="1544730"/>
    <lineage>
        <taxon>Bacteria</taxon>
        <taxon>Bacillati</taxon>
        <taxon>Actinomycetota</taxon>
        <taxon>Actinomycetes</taxon>
        <taxon>Propionibacteriales</taxon>
        <taxon>Kribbellaceae</taxon>
        <taxon>Kribbella</taxon>
    </lineage>
</organism>
<dbReference type="AlphaFoldDB" id="A0A7G6WVU4"/>
<keyword evidence="2" id="KW-1185">Reference proteome</keyword>
<dbReference type="EMBL" id="CP043661">
    <property type="protein sequence ID" value="QNE18109.1"/>
    <property type="molecule type" value="Genomic_DNA"/>
</dbReference>
<name>A0A7G6WVU4_9ACTN</name>
<dbReference type="RefSeq" id="WP_185446995.1">
    <property type="nucleotide sequence ID" value="NZ_CP043661.1"/>
</dbReference>
<gene>
    <name evidence="1" type="ORF">F1D05_09685</name>
</gene>
<evidence type="ECO:0000313" key="2">
    <source>
        <dbReference type="Proteomes" id="UP000515563"/>
    </source>
</evidence>